<dbReference type="OrthoDB" id="1935838at2"/>
<evidence type="ECO:0000313" key="3">
    <source>
        <dbReference type="Proteomes" id="UP000184245"/>
    </source>
</evidence>
<feature type="compositionally biased region" description="Acidic residues" evidence="1">
    <location>
        <begin position="139"/>
        <end position="151"/>
    </location>
</feature>
<evidence type="ECO:0000256" key="1">
    <source>
        <dbReference type="SAM" id="MobiDB-lite"/>
    </source>
</evidence>
<dbReference type="EMBL" id="FQVI01000038">
    <property type="protein sequence ID" value="SHF52704.1"/>
    <property type="molecule type" value="Genomic_DNA"/>
</dbReference>
<gene>
    <name evidence="2" type="ORF">SAMN02745158_04096</name>
</gene>
<accession>A0A1M5CD59</accession>
<dbReference type="STRING" id="1122155.SAMN02745158_04096"/>
<name>A0A1M5CD59_9CLOT</name>
<dbReference type="AlphaFoldDB" id="A0A1M5CD59"/>
<reference evidence="2 3" key="1">
    <citation type="submission" date="2016-11" db="EMBL/GenBank/DDBJ databases">
        <authorList>
            <person name="Jaros S."/>
            <person name="Januszkiewicz K."/>
            <person name="Wedrychowicz H."/>
        </authorList>
    </citation>
    <scope>NUCLEOTIDE SEQUENCE [LARGE SCALE GENOMIC DNA]</scope>
    <source>
        <strain evidence="2 3">DSM 17459</strain>
    </source>
</reference>
<dbReference type="Proteomes" id="UP000184245">
    <property type="component" value="Unassembled WGS sequence"/>
</dbReference>
<keyword evidence="3" id="KW-1185">Reference proteome</keyword>
<sequence>MYYEKPLPFYMTYPYADMYDQEWMLEQEMEKMKSYYPKNAAMVQKFVEDACDKIEYEGSMIYDEYPDRFMMNQMCDHIYSQVKEENARLEMMELEKIQKEEEKVIPIELPERLRRELEREKVPGEDKIYEENKRYEEDKMPEEEPEEDMPEDPGYGQEKIKKIEKDMAEKMQTQEITDRALRELVQVLFFNEVYRRRCRRRRCRRYF</sequence>
<evidence type="ECO:0000313" key="2">
    <source>
        <dbReference type="EMBL" id="SHF52704.1"/>
    </source>
</evidence>
<organism evidence="2 3">
    <name type="scientific">Lactonifactor longoviformis DSM 17459</name>
    <dbReference type="NCBI Taxonomy" id="1122155"/>
    <lineage>
        <taxon>Bacteria</taxon>
        <taxon>Bacillati</taxon>
        <taxon>Bacillota</taxon>
        <taxon>Clostridia</taxon>
        <taxon>Eubacteriales</taxon>
        <taxon>Clostridiaceae</taxon>
        <taxon>Lactonifactor</taxon>
    </lineage>
</organism>
<feature type="region of interest" description="Disordered" evidence="1">
    <location>
        <begin position="131"/>
        <end position="161"/>
    </location>
</feature>
<protein>
    <submittedName>
        <fullName evidence="2">Uncharacterized protein</fullName>
    </submittedName>
</protein>
<proteinExistence type="predicted"/>